<dbReference type="InterPro" id="IPR025948">
    <property type="entry name" value="HTH-like_dom"/>
</dbReference>
<dbReference type="RefSeq" id="WP_130153610.1">
    <property type="nucleotide sequence ID" value="NZ_SCFB01000004.1"/>
</dbReference>
<dbReference type="InterPro" id="IPR050900">
    <property type="entry name" value="Transposase_IS3/IS150/IS904"/>
</dbReference>
<dbReference type="InterPro" id="IPR012337">
    <property type="entry name" value="RNaseH-like_sf"/>
</dbReference>
<dbReference type="InterPro" id="IPR036397">
    <property type="entry name" value="RNaseH_sf"/>
</dbReference>
<evidence type="ECO:0000313" key="2">
    <source>
        <dbReference type="EMBL" id="RZI45687.1"/>
    </source>
</evidence>
<gene>
    <name evidence="4" type="ORF">EQU50_02685</name>
    <name evidence="3" type="ORF">EQU50_05020</name>
    <name evidence="2" type="ORF">EQU50_06185</name>
</gene>
<dbReference type="PANTHER" id="PTHR46889">
    <property type="entry name" value="TRANSPOSASE INSF FOR INSERTION SEQUENCE IS3B-RELATED"/>
    <property type="match status" value="1"/>
</dbReference>
<dbReference type="EMBL" id="SCFB01000004">
    <property type="protein sequence ID" value="RZI46509.1"/>
    <property type="molecule type" value="Genomic_DNA"/>
</dbReference>
<dbReference type="InterPro" id="IPR001584">
    <property type="entry name" value="Integrase_cat-core"/>
</dbReference>
<feature type="domain" description="Integrase catalytic" evidence="1">
    <location>
        <begin position="107"/>
        <end position="278"/>
    </location>
</feature>
<dbReference type="GO" id="GO:0003676">
    <property type="term" value="F:nucleic acid binding"/>
    <property type="evidence" value="ECO:0007669"/>
    <property type="project" value="InterPro"/>
</dbReference>
<keyword evidence="5" id="KW-1185">Reference proteome</keyword>
<dbReference type="SUPFAM" id="SSF53098">
    <property type="entry name" value="Ribonuclease H-like"/>
    <property type="match status" value="1"/>
</dbReference>
<dbReference type="AlphaFoldDB" id="A0A4Q7DI07"/>
<dbReference type="Gene3D" id="3.30.420.10">
    <property type="entry name" value="Ribonuclease H-like superfamily/Ribonuclease H"/>
    <property type="match status" value="1"/>
</dbReference>
<proteinExistence type="predicted"/>
<evidence type="ECO:0000259" key="1">
    <source>
        <dbReference type="PROSITE" id="PS50994"/>
    </source>
</evidence>
<evidence type="ECO:0000313" key="3">
    <source>
        <dbReference type="EMBL" id="RZI45799.1"/>
    </source>
</evidence>
<dbReference type="OrthoDB" id="9803878at2"/>
<dbReference type="PROSITE" id="PS50994">
    <property type="entry name" value="INTEGRASE"/>
    <property type="match status" value="1"/>
</dbReference>
<dbReference type="InterPro" id="IPR048020">
    <property type="entry name" value="Transpos_IS3"/>
</dbReference>
<accession>A0A4Q7DI07</accession>
<protein>
    <submittedName>
        <fullName evidence="3">IS3 family transposase</fullName>
    </submittedName>
</protein>
<organism evidence="3 5">
    <name type="scientific">Candidatus Finniella inopinata</name>
    <dbReference type="NCBI Taxonomy" id="1696036"/>
    <lineage>
        <taxon>Bacteria</taxon>
        <taxon>Pseudomonadati</taxon>
        <taxon>Pseudomonadota</taxon>
        <taxon>Alphaproteobacteria</taxon>
        <taxon>Holosporales</taxon>
        <taxon>Candidatus Paracaedibacteraceae</taxon>
        <taxon>Candidatus Finniella</taxon>
    </lineage>
</organism>
<evidence type="ECO:0000313" key="4">
    <source>
        <dbReference type="EMBL" id="RZI46509.1"/>
    </source>
</evidence>
<sequence>MSVREKRSIISPDQGLTIQRQCDLLGLHRSSYYYAEKEDESYTEIMNEIMDIWREHPFFGYRRITGWLLDRGIRINHKCALRLMKLMGLRSILPKPRTNTSIANRENAVRPYLLKELVIDHKNQVWATDITYIKLPGGMVYLFALIDWHTRFVVGWKLANTMEASHGIEVLEEAIKRHGSPEIVNSDQGSQFTGEAWILAAEAHGIKVSHDGVGRCIDNIRIERLWWSIKYEHIHLYCHQTMWELEKGLEHYLIFYNTKRRHQGIKNKRPADLYLVGEIKEAA</sequence>
<evidence type="ECO:0000313" key="5">
    <source>
        <dbReference type="Proteomes" id="UP000293550"/>
    </source>
</evidence>
<dbReference type="NCBIfam" id="NF033516">
    <property type="entry name" value="transpos_IS3"/>
    <property type="match status" value="1"/>
</dbReference>
<name>A0A4Q7DI07_9PROT</name>
<dbReference type="GO" id="GO:0015074">
    <property type="term" value="P:DNA integration"/>
    <property type="evidence" value="ECO:0007669"/>
    <property type="project" value="InterPro"/>
</dbReference>
<reference evidence="3 5" key="1">
    <citation type="submission" date="2018-10" db="EMBL/GenBank/DDBJ databases">
        <title>An updated phylogeny of the Alphaproteobacteria reveals that the parasitic Rickettsiales and Holosporales have independent origins.</title>
        <authorList>
            <person name="Munoz-Gomez S.A."/>
            <person name="Hess S."/>
            <person name="Burger G."/>
            <person name="Lang B.F."/>
            <person name="Susko E."/>
            <person name="Slamovits C.H."/>
            <person name="Roger A.J."/>
        </authorList>
    </citation>
    <scope>NUCLEOTIDE SEQUENCE [LARGE SCALE GENOMIC DNA]</scope>
    <source>
        <strain evidence="3">HOLO01</strain>
    </source>
</reference>
<dbReference type="EMBL" id="SCFB01000006">
    <property type="protein sequence ID" value="RZI45799.1"/>
    <property type="molecule type" value="Genomic_DNA"/>
</dbReference>
<comment type="caution">
    <text evidence="3">The sequence shown here is derived from an EMBL/GenBank/DDBJ whole genome shotgun (WGS) entry which is preliminary data.</text>
</comment>
<dbReference type="Proteomes" id="UP000293550">
    <property type="component" value="Unassembled WGS sequence"/>
</dbReference>
<dbReference type="Pfam" id="PF00665">
    <property type="entry name" value="rve"/>
    <property type="match status" value="1"/>
</dbReference>
<dbReference type="Pfam" id="PF13276">
    <property type="entry name" value="HTH_21"/>
    <property type="match status" value="1"/>
</dbReference>
<dbReference type="EMBL" id="SCFB01000007">
    <property type="protein sequence ID" value="RZI45687.1"/>
    <property type="molecule type" value="Genomic_DNA"/>
</dbReference>